<keyword evidence="2" id="KW-0808">Transferase</keyword>
<accession>A0A2U1M9Y2</accession>
<dbReference type="Proteomes" id="UP000245207">
    <property type="component" value="Unassembled WGS sequence"/>
</dbReference>
<dbReference type="PANTHER" id="PTHR36617">
    <property type="entry name" value="PROTEIN, PUTATIVE-RELATED"/>
    <property type="match status" value="1"/>
</dbReference>
<evidence type="ECO:0000313" key="2">
    <source>
        <dbReference type="EMBL" id="PWA58059.1"/>
    </source>
</evidence>
<dbReference type="InterPro" id="IPR026960">
    <property type="entry name" value="RVT-Znf"/>
</dbReference>
<proteinExistence type="predicted"/>
<feature type="domain" description="Reverse transcriptase zinc-binding" evidence="1">
    <location>
        <begin position="300"/>
        <end position="351"/>
    </location>
</feature>
<gene>
    <name evidence="2" type="ORF">CTI12_AA367710</name>
</gene>
<evidence type="ECO:0000313" key="3">
    <source>
        <dbReference type="Proteomes" id="UP000245207"/>
    </source>
</evidence>
<name>A0A2U1M9Y2_ARTAN</name>
<dbReference type="OrthoDB" id="1744977at2759"/>
<dbReference type="GO" id="GO:0003964">
    <property type="term" value="F:RNA-directed DNA polymerase activity"/>
    <property type="evidence" value="ECO:0007669"/>
    <property type="project" value="UniProtKB-KW"/>
</dbReference>
<organism evidence="2 3">
    <name type="scientific">Artemisia annua</name>
    <name type="common">Sweet wormwood</name>
    <dbReference type="NCBI Taxonomy" id="35608"/>
    <lineage>
        <taxon>Eukaryota</taxon>
        <taxon>Viridiplantae</taxon>
        <taxon>Streptophyta</taxon>
        <taxon>Embryophyta</taxon>
        <taxon>Tracheophyta</taxon>
        <taxon>Spermatophyta</taxon>
        <taxon>Magnoliopsida</taxon>
        <taxon>eudicotyledons</taxon>
        <taxon>Gunneridae</taxon>
        <taxon>Pentapetalae</taxon>
        <taxon>asterids</taxon>
        <taxon>campanulids</taxon>
        <taxon>Asterales</taxon>
        <taxon>Asteraceae</taxon>
        <taxon>Asteroideae</taxon>
        <taxon>Anthemideae</taxon>
        <taxon>Artemisiinae</taxon>
        <taxon>Artemisia</taxon>
    </lineage>
</organism>
<keyword evidence="3" id="KW-1185">Reference proteome</keyword>
<protein>
    <submittedName>
        <fullName evidence="2">RNA-directed DNA polymerase, eukaryota</fullName>
    </submittedName>
</protein>
<keyword evidence="2" id="KW-0695">RNA-directed DNA polymerase</keyword>
<dbReference type="PANTHER" id="PTHR36617:SF15">
    <property type="entry name" value="REVERSE TRANSCRIPTASE ZINC-BINDING DOMAIN-CONTAINING PROTEIN"/>
    <property type="match status" value="1"/>
</dbReference>
<sequence length="411" mass="46652">MHTPPSPSCSVPVLVLDDSCVIDRDLSRHVMGRVKNLNSIPNLRSLLAKEGFPKVKLSYLGGLWVMIELDDVASKQSLLKHVGINSWFHNLQDAFHDFVSDECVVWVDIEGIPFNVWSRKTFVKIGNKWGETMDIEDNFGSSFARKRLCIKTKQPDTILEKFKVTFRGKVFMVRKDDGFVEAVTDSGAVKENTPLVNAKVMNNSQEKRVGDGWCTLFLDDLWISDVPLRDRFPHLFALELDKEVSVADKLGTLSVAGSFRRDVRDGAERHQWAELSSLVGSVSLSSSKDRWSCDLTGDVCRWFALRARRDSLPTRHNLSRRGVALDSVVCPICDSDVEDIQHVMFRCDMAQLVFRKICRWWDLDGQDLSSFSDWQVWFSSIRLSSSIKSILEGIFCVALVEDLDVSESAYF</sequence>
<dbReference type="Pfam" id="PF13966">
    <property type="entry name" value="zf-RVT"/>
    <property type="match status" value="1"/>
</dbReference>
<dbReference type="AlphaFoldDB" id="A0A2U1M9Y2"/>
<comment type="caution">
    <text evidence="2">The sequence shown here is derived from an EMBL/GenBank/DDBJ whole genome shotgun (WGS) entry which is preliminary data.</text>
</comment>
<dbReference type="EMBL" id="PKPP01006002">
    <property type="protein sequence ID" value="PWA58059.1"/>
    <property type="molecule type" value="Genomic_DNA"/>
</dbReference>
<keyword evidence="2" id="KW-0548">Nucleotidyltransferase</keyword>
<evidence type="ECO:0000259" key="1">
    <source>
        <dbReference type="Pfam" id="PF13966"/>
    </source>
</evidence>
<reference evidence="2 3" key="1">
    <citation type="journal article" date="2018" name="Mol. Plant">
        <title>The genome of Artemisia annua provides insight into the evolution of Asteraceae family and artemisinin biosynthesis.</title>
        <authorList>
            <person name="Shen Q."/>
            <person name="Zhang L."/>
            <person name="Liao Z."/>
            <person name="Wang S."/>
            <person name="Yan T."/>
            <person name="Shi P."/>
            <person name="Liu M."/>
            <person name="Fu X."/>
            <person name="Pan Q."/>
            <person name="Wang Y."/>
            <person name="Lv Z."/>
            <person name="Lu X."/>
            <person name="Zhang F."/>
            <person name="Jiang W."/>
            <person name="Ma Y."/>
            <person name="Chen M."/>
            <person name="Hao X."/>
            <person name="Li L."/>
            <person name="Tang Y."/>
            <person name="Lv G."/>
            <person name="Zhou Y."/>
            <person name="Sun X."/>
            <person name="Brodelius P.E."/>
            <person name="Rose J.K.C."/>
            <person name="Tang K."/>
        </authorList>
    </citation>
    <scope>NUCLEOTIDE SEQUENCE [LARGE SCALE GENOMIC DNA]</scope>
    <source>
        <strain evidence="3">cv. Huhao1</strain>
        <tissue evidence="2">Leaf</tissue>
    </source>
</reference>